<gene>
    <name evidence="1" type="ORF">S01H1_27729</name>
</gene>
<feature type="non-terminal residue" evidence="1">
    <location>
        <position position="1"/>
    </location>
</feature>
<dbReference type="AlphaFoldDB" id="X0TY59"/>
<protein>
    <submittedName>
        <fullName evidence="1">Uncharacterized protein</fullName>
    </submittedName>
</protein>
<evidence type="ECO:0000313" key="1">
    <source>
        <dbReference type="EMBL" id="GAF92076.1"/>
    </source>
</evidence>
<accession>X0TY59</accession>
<organism evidence="1">
    <name type="scientific">marine sediment metagenome</name>
    <dbReference type="NCBI Taxonomy" id="412755"/>
    <lineage>
        <taxon>unclassified sequences</taxon>
        <taxon>metagenomes</taxon>
        <taxon>ecological metagenomes</taxon>
    </lineage>
</organism>
<comment type="caution">
    <text evidence="1">The sequence shown here is derived from an EMBL/GenBank/DDBJ whole genome shotgun (WGS) entry which is preliminary data.</text>
</comment>
<sequence>SRFPEARMTWQKARSTRVRGRASEWMLPVGPEGGDVPHCMTGECYQASFGRLDDSESWHR</sequence>
<proteinExistence type="predicted"/>
<name>X0TY59_9ZZZZ</name>
<reference evidence="1" key="1">
    <citation type="journal article" date="2014" name="Front. Microbiol.">
        <title>High frequency of phylogenetically diverse reductive dehalogenase-homologous genes in deep subseafloor sedimentary metagenomes.</title>
        <authorList>
            <person name="Kawai M."/>
            <person name="Futagami T."/>
            <person name="Toyoda A."/>
            <person name="Takaki Y."/>
            <person name="Nishi S."/>
            <person name="Hori S."/>
            <person name="Arai W."/>
            <person name="Tsubouchi T."/>
            <person name="Morono Y."/>
            <person name="Uchiyama I."/>
            <person name="Ito T."/>
            <person name="Fujiyama A."/>
            <person name="Inagaki F."/>
            <person name="Takami H."/>
        </authorList>
    </citation>
    <scope>NUCLEOTIDE SEQUENCE</scope>
    <source>
        <strain evidence="1">Expedition CK06-06</strain>
    </source>
</reference>
<dbReference type="EMBL" id="BARS01016907">
    <property type="protein sequence ID" value="GAF92076.1"/>
    <property type="molecule type" value="Genomic_DNA"/>
</dbReference>